<dbReference type="EMBL" id="JBJXBP010000007">
    <property type="protein sequence ID" value="KAL3818434.1"/>
    <property type="molecule type" value="Genomic_DNA"/>
</dbReference>
<organism evidence="3 4">
    <name type="scientific">Penstemon smallii</name>
    <dbReference type="NCBI Taxonomy" id="265156"/>
    <lineage>
        <taxon>Eukaryota</taxon>
        <taxon>Viridiplantae</taxon>
        <taxon>Streptophyta</taxon>
        <taxon>Embryophyta</taxon>
        <taxon>Tracheophyta</taxon>
        <taxon>Spermatophyta</taxon>
        <taxon>Magnoliopsida</taxon>
        <taxon>eudicotyledons</taxon>
        <taxon>Gunneridae</taxon>
        <taxon>Pentapetalae</taxon>
        <taxon>asterids</taxon>
        <taxon>lamiids</taxon>
        <taxon>Lamiales</taxon>
        <taxon>Plantaginaceae</taxon>
        <taxon>Cheloneae</taxon>
        <taxon>Penstemon</taxon>
    </lineage>
</organism>
<feature type="compositionally biased region" description="Polar residues" evidence="1">
    <location>
        <begin position="34"/>
        <end position="49"/>
    </location>
</feature>
<dbReference type="Pfam" id="PF07741">
    <property type="entry name" value="BRF1"/>
    <property type="match status" value="1"/>
</dbReference>
<keyword evidence="4" id="KW-1185">Reference proteome</keyword>
<dbReference type="Proteomes" id="UP001634393">
    <property type="component" value="Unassembled WGS sequence"/>
</dbReference>
<reference evidence="3 4" key="1">
    <citation type="submission" date="2024-12" db="EMBL/GenBank/DDBJ databases">
        <title>The unique morphological basis and parallel evolutionary history of personate flowers in Penstemon.</title>
        <authorList>
            <person name="Depatie T.H."/>
            <person name="Wessinger C.A."/>
        </authorList>
    </citation>
    <scope>NUCLEOTIDE SEQUENCE [LARGE SCALE GENOMIC DNA]</scope>
    <source>
        <strain evidence="3">WTNN_2</strain>
        <tissue evidence="3">Leaf</tissue>
    </source>
</reference>
<dbReference type="AlphaFoldDB" id="A0ABD3S1R5"/>
<feature type="compositionally biased region" description="Polar residues" evidence="1">
    <location>
        <begin position="165"/>
        <end position="176"/>
    </location>
</feature>
<feature type="region of interest" description="Disordered" evidence="1">
    <location>
        <begin position="1"/>
        <end position="80"/>
    </location>
</feature>
<sequence>MDVNQNSDSNLKPLVEDGVESSCREEIDAGPCGLTQTSDNPSRCSTKGPSTRHRDIKNGNCGMAKRSKTKRSTKENESDSLSDIDDAEIIGYLNNKKEMQFKSLLWEAINRNYMNAKKQKRTIETKKGGSVKKTAKTAEKVDTQKRSSRINYDALKMLDDELEQGTESAEITTKADSNNHRTDVSPNKSMTPEMHGEYGDEQFNYEDFDF</sequence>
<protein>
    <recommendedName>
        <fullName evidence="2">Brf1 TBP-binding domain-containing protein</fullName>
    </recommendedName>
</protein>
<evidence type="ECO:0000256" key="1">
    <source>
        <dbReference type="SAM" id="MobiDB-lite"/>
    </source>
</evidence>
<dbReference type="InterPro" id="IPR011665">
    <property type="entry name" value="BRF1_TBP-bd_dom"/>
</dbReference>
<feature type="compositionally biased region" description="Polar residues" evidence="1">
    <location>
        <begin position="1"/>
        <end position="10"/>
    </location>
</feature>
<feature type="domain" description="Brf1 TBP-binding" evidence="2">
    <location>
        <begin position="82"/>
        <end position="158"/>
    </location>
</feature>
<evidence type="ECO:0000259" key="2">
    <source>
        <dbReference type="Pfam" id="PF07741"/>
    </source>
</evidence>
<comment type="caution">
    <text evidence="3">The sequence shown here is derived from an EMBL/GenBank/DDBJ whole genome shotgun (WGS) entry which is preliminary data.</text>
</comment>
<feature type="compositionally biased region" description="Acidic residues" evidence="1">
    <location>
        <begin position="199"/>
        <end position="210"/>
    </location>
</feature>
<accession>A0ABD3S1R5</accession>
<evidence type="ECO:0000313" key="4">
    <source>
        <dbReference type="Proteomes" id="UP001634393"/>
    </source>
</evidence>
<name>A0ABD3S1R5_9LAMI</name>
<feature type="region of interest" description="Disordered" evidence="1">
    <location>
        <begin position="163"/>
        <end position="210"/>
    </location>
</feature>
<dbReference type="Gene3D" id="1.20.5.650">
    <property type="entry name" value="Single helix bin"/>
    <property type="match status" value="1"/>
</dbReference>
<proteinExistence type="predicted"/>
<evidence type="ECO:0000313" key="3">
    <source>
        <dbReference type="EMBL" id="KAL3818434.1"/>
    </source>
</evidence>
<gene>
    <name evidence="3" type="ORF">ACJIZ3_004339</name>
</gene>